<evidence type="ECO:0000313" key="2">
    <source>
        <dbReference type="Proteomes" id="UP000617041"/>
    </source>
</evidence>
<name>A0A934Q482_9BURK</name>
<dbReference type="Proteomes" id="UP000617041">
    <property type="component" value="Unassembled WGS sequence"/>
</dbReference>
<accession>A0A934Q482</accession>
<gene>
    <name evidence="1" type="ORF">I8E28_15265</name>
</gene>
<dbReference type="AlphaFoldDB" id="A0A934Q482"/>
<evidence type="ECO:0000313" key="1">
    <source>
        <dbReference type="EMBL" id="MBK0393959.1"/>
    </source>
</evidence>
<protein>
    <submittedName>
        <fullName evidence="1">ATPase with chaperone activity</fullName>
    </submittedName>
</protein>
<proteinExistence type="predicted"/>
<comment type="caution">
    <text evidence="1">The sequence shown here is derived from an EMBL/GenBank/DDBJ whole genome shotgun (WGS) entry which is preliminary data.</text>
</comment>
<dbReference type="RefSeq" id="WP_200788918.1">
    <property type="nucleotide sequence ID" value="NZ_JAEDAO010000001.1"/>
</dbReference>
<dbReference type="EMBL" id="JAEDAO010000001">
    <property type="protein sequence ID" value="MBK0393959.1"/>
    <property type="molecule type" value="Genomic_DNA"/>
</dbReference>
<keyword evidence="2" id="KW-1185">Reference proteome</keyword>
<reference evidence="1" key="1">
    <citation type="submission" date="2020-12" db="EMBL/GenBank/DDBJ databases">
        <title>Ramlibacter sp. nov., isolated from a freshwater alga, Cryptomonas.</title>
        <authorList>
            <person name="Kim H.M."/>
            <person name="Jeon C.O."/>
        </authorList>
    </citation>
    <scope>NUCLEOTIDE SEQUENCE</scope>
    <source>
        <strain evidence="1">CrO1</strain>
    </source>
</reference>
<sequence length="105" mass="11474">MDDNQIQPPPSFVVLFTTPGGHRLTEPMAHVRERYELCEDMAQMLTEQAGTLQFKTGGSERDVLSAIAQALSGDEAPLDAGETGWVLSRLAELLGWEPLPPAPDR</sequence>
<organism evidence="1 2">
    <name type="scientific">Ramlibacter algicola</name>
    <dbReference type="NCBI Taxonomy" id="2795217"/>
    <lineage>
        <taxon>Bacteria</taxon>
        <taxon>Pseudomonadati</taxon>
        <taxon>Pseudomonadota</taxon>
        <taxon>Betaproteobacteria</taxon>
        <taxon>Burkholderiales</taxon>
        <taxon>Comamonadaceae</taxon>
        <taxon>Ramlibacter</taxon>
    </lineage>
</organism>